<dbReference type="SUPFAM" id="SSF100950">
    <property type="entry name" value="NagB/RpiA/CoA transferase-like"/>
    <property type="match status" value="1"/>
</dbReference>
<name>A0A1I4RL86_9BACT</name>
<dbReference type="STRING" id="39841.SAMN05660836_00681"/>
<reference evidence="4 5" key="1">
    <citation type="submission" date="2016-10" db="EMBL/GenBank/DDBJ databases">
        <authorList>
            <person name="de Groot N.N."/>
        </authorList>
    </citation>
    <scope>NUCLEOTIDE SEQUENCE [LARGE SCALE GENOMIC DNA]</scope>
    <source>
        <strain evidence="4 5">DSM 9990</strain>
    </source>
</reference>
<dbReference type="InterPro" id="IPR000649">
    <property type="entry name" value="IF-2B-related"/>
</dbReference>
<feature type="site" description="Transition state stabilizer" evidence="3">
    <location>
        <position position="162"/>
    </location>
</feature>
<evidence type="ECO:0000256" key="1">
    <source>
        <dbReference type="ARBA" id="ARBA00022605"/>
    </source>
</evidence>
<gene>
    <name evidence="3" type="primary">mtnA</name>
    <name evidence="4" type="ORF">SAMN05660836_00681</name>
</gene>
<dbReference type="InterPro" id="IPR005251">
    <property type="entry name" value="IF-M1Pi"/>
</dbReference>
<protein>
    <recommendedName>
        <fullName evidence="3">Methylthioribose-1-phosphate isomerase</fullName>
        <shortName evidence="3">M1Pi</shortName>
        <shortName evidence="3">MTR-1-P isomerase</shortName>
        <ecNumber evidence="3">5.3.1.23</ecNumber>
    </recommendedName>
    <alternativeName>
        <fullName evidence="3">S-methyl-5-thioribose-1-phosphate isomerase</fullName>
    </alternativeName>
</protein>
<sequence>MSNSGMAIRPVLWDGDVFRVLDQRLLPHKEHYIDCDTSDKAIRAIKNMAVRGAPAVGLTGAAAVALGAREIDARDVDTFMKKFDRLCDRVKRARPTGYNLEWAVEQMRLVVVENLSIGIDAIVEKLREKSEALINEDIEVNRAIGAWGKDVIPAEGAVLTYCNAGGLATGGYGTALGVIRAAWEEGKKFHVFACETRPYLQGSRLTMFELLKEGIPATLITDNAAGFLMQKKKINVVVVGADRITANGDVANKIGTYSLAVLAKTHNIPFYVAAPRSTIDPMKSRGDQIPIEERPGREITHLGGKAIAPAGTEALYLAFDVTPSRYVSGIITEVGIITRPYTRNIRLALQKEAGK</sequence>
<dbReference type="InterPro" id="IPR011559">
    <property type="entry name" value="Initiation_fac_2B_a/b/d"/>
</dbReference>
<accession>A0A1I4RL86</accession>
<dbReference type="GO" id="GO:0019509">
    <property type="term" value="P:L-methionine salvage from methylthioadenosine"/>
    <property type="evidence" value="ECO:0007669"/>
    <property type="project" value="UniProtKB-UniRule"/>
</dbReference>
<dbReference type="Proteomes" id="UP000199611">
    <property type="component" value="Unassembled WGS sequence"/>
</dbReference>
<dbReference type="FunFam" id="1.20.120.420:FF:000003">
    <property type="entry name" value="Methylthioribose-1-phosphate isomerase"/>
    <property type="match status" value="1"/>
</dbReference>
<dbReference type="FunFam" id="3.40.50.10470:FF:000006">
    <property type="entry name" value="Methylthioribose-1-phosphate isomerase"/>
    <property type="match status" value="1"/>
</dbReference>
<keyword evidence="2 3" id="KW-0413">Isomerase</keyword>
<evidence type="ECO:0000313" key="4">
    <source>
        <dbReference type="EMBL" id="SFM53027.1"/>
    </source>
</evidence>
<dbReference type="InterPro" id="IPR027363">
    <property type="entry name" value="M1Pi_N"/>
</dbReference>
<dbReference type="Gene3D" id="1.20.120.420">
    <property type="entry name" value="translation initiation factor eif-2b, domain 1"/>
    <property type="match status" value="1"/>
</dbReference>
<keyword evidence="3" id="KW-0486">Methionine biosynthesis</keyword>
<comment type="similarity">
    <text evidence="3">Belongs to the EIF-2B alpha/beta/delta subunits family. MtnA subfamily.</text>
</comment>
<dbReference type="EMBL" id="FOUU01000001">
    <property type="protein sequence ID" value="SFM53027.1"/>
    <property type="molecule type" value="Genomic_DNA"/>
</dbReference>
<keyword evidence="1 3" id="KW-0028">Amino-acid biosynthesis</keyword>
<dbReference type="UniPathway" id="UPA00904">
    <property type="reaction ID" value="UER00874"/>
</dbReference>
<dbReference type="NCBIfam" id="NF004326">
    <property type="entry name" value="PRK05720.1"/>
    <property type="match status" value="1"/>
</dbReference>
<feature type="binding site" evidence="3">
    <location>
        <position position="201"/>
    </location>
    <ligand>
        <name>substrate</name>
    </ligand>
</feature>
<dbReference type="NCBIfam" id="TIGR00512">
    <property type="entry name" value="salvage_mtnA"/>
    <property type="match status" value="1"/>
</dbReference>
<comment type="catalytic activity">
    <reaction evidence="3">
        <text>5-(methylsulfanyl)-alpha-D-ribose 1-phosphate = 5-(methylsulfanyl)-D-ribulose 1-phosphate</text>
        <dbReference type="Rhea" id="RHEA:19989"/>
        <dbReference type="ChEBI" id="CHEBI:58533"/>
        <dbReference type="ChEBI" id="CHEBI:58548"/>
        <dbReference type="EC" id="5.3.1.23"/>
    </reaction>
</comment>
<dbReference type="InterPro" id="IPR037171">
    <property type="entry name" value="NagB/RpiA_transferase-like"/>
</dbReference>
<feature type="binding site" evidence="3">
    <location>
        <position position="94"/>
    </location>
    <ligand>
        <name>substrate</name>
    </ligand>
</feature>
<proteinExistence type="inferred from homology"/>
<feature type="active site" description="Proton donor" evidence="3">
    <location>
        <position position="242"/>
    </location>
</feature>
<feature type="binding site" evidence="3">
    <location>
        <begin position="252"/>
        <end position="253"/>
    </location>
    <ligand>
        <name>substrate</name>
    </ligand>
</feature>
<dbReference type="NCBIfam" id="TIGR00524">
    <property type="entry name" value="eIF-2B_rel"/>
    <property type="match status" value="1"/>
</dbReference>
<dbReference type="GO" id="GO:0046523">
    <property type="term" value="F:S-methyl-5-thioribose-1-phosphate isomerase activity"/>
    <property type="evidence" value="ECO:0007669"/>
    <property type="project" value="UniProtKB-UniRule"/>
</dbReference>
<evidence type="ECO:0000313" key="5">
    <source>
        <dbReference type="Proteomes" id="UP000199611"/>
    </source>
</evidence>
<dbReference type="PANTHER" id="PTHR43475">
    <property type="entry name" value="METHYLTHIORIBOSE-1-PHOSPHATE ISOMERASE"/>
    <property type="match status" value="1"/>
</dbReference>
<feature type="binding site" evidence="3">
    <location>
        <begin position="51"/>
        <end position="53"/>
    </location>
    <ligand>
        <name>substrate</name>
    </ligand>
</feature>
<comment type="function">
    <text evidence="3">Catalyzes the interconversion of methylthioribose-1-phosphate (MTR-1-P) into methylthioribulose-1-phosphate (MTRu-1-P).</text>
</comment>
<evidence type="ECO:0000256" key="2">
    <source>
        <dbReference type="ARBA" id="ARBA00023235"/>
    </source>
</evidence>
<dbReference type="HAMAP" id="MF_01678">
    <property type="entry name" value="Salvage_MtnA"/>
    <property type="match status" value="1"/>
</dbReference>
<dbReference type="Pfam" id="PF01008">
    <property type="entry name" value="IF-2B"/>
    <property type="match status" value="1"/>
</dbReference>
<dbReference type="EC" id="5.3.1.23" evidence="3"/>
<dbReference type="PANTHER" id="PTHR43475:SF1">
    <property type="entry name" value="METHYLTHIORIBOSE-1-PHOSPHATE ISOMERASE"/>
    <property type="match status" value="1"/>
</dbReference>
<dbReference type="AlphaFoldDB" id="A0A1I4RL86"/>
<organism evidence="4 5">
    <name type="scientific">Thermodesulforhabdus norvegica</name>
    <dbReference type="NCBI Taxonomy" id="39841"/>
    <lineage>
        <taxon>Bacteria</taxon>
        <taxon>Pseudomonadati</taxon>
        <taxon>Thermodesulfobacteriota</taxon>
        <taxon>Syntrophobacteria</taxon>
        <taxon>Syntrophobacterales</taxon>
        <taxon>Thermodesulforhabdaceae</taxon>
        <taxon>Thermodesulforhabdus</taxon>
    </lineage>
</organism>
<dbReference type="InterPro" id="IPR042529">
    <property type="entry name" value="IF_2B-like_C"/>
</dbReference>
<evidence type="ECO:0000256" key="3">
    <source>
        <dbReference type="HAMAP-Rule" id="MF_01678"/>
    </source>
</evidence>
<keyword evidence="5" id="KW-1185">Reference proteome</keyword>
<dbReference type="Gene3D" id="3.40.50.10470">
    <property type="entry name" value="Translation initiation factor eif-2b, domain 2"/>
    <property type="match status" value="1"/>
</dbReference>
<comment type="pathway">
    <text evidence="3">Amino-acid biosynthesis; L-methionine biosynthesis via salvage pathway; L-methionine from S-methyl-5-thio-alpha-D-ribose 1-phosphate: step 1/6.</text>
</comment>